<reference evidence="22" key="1">
    <citation type="submission" date="2025-08" db="UniProtKB">
        <authorList>
            <consortium name="RefSeq"/>
        </authorList>
    </citation>
    <scope>IDENTIFICATION</scope>
    <source>
        <tissue evidence="22">Muscle</tissue>
    </source>
</reference>
<dbReference type="PROSITE" id="PS51459">
    <property type="entry name" value="FIDO"/>
    <property type="match status" value="1"/>
</dbReference>
<evidence type="ECO:0000313" key="22">
    <source>
        <dbReference type="RefSeq" id="XP_022256882.1"/>
    </source>
</evidence>
<accession>A0ABM1TLX6</accession>
<evidence type="ECO:0000256" key="15">
    <source>
        <dbReference type="ARBA" id="ARBA00047939"/>
    </source>
</evidence>
<evidence type="ECO:0000313" key="21">
    <source>
        <dbReference type="Proteomes" id="UP000694941"/>
    </source>
</evidence>
<evidence type="ECO:0000256" key="14">
    <source>
        <dbReference type="ARBA" id="ARBA00034531"/>
    </source>
</evidence>
<keyword evidence="10" id="KW-0067">ATP-binding</keyword>
<dbReference type="SUPFAM" id="SSF140931">
    <property type="entry name" value="Fic-like"/>
    <property type="match status" value="1"/>
</dbReference>
<evidence type="ECO:0000256" key="16">
    <source>
        <dbReference type="ARBA" id="ARBA00048696"/>
    </source>
</evidence>
<evidence type="ECO:0000256" key="1">
    <source>
        <dbReference type="ARBA" id="ARBA00004167"/>
    </source>
</evidence>
<dbReference type="Gene3D" id="1.25.40.10">
    <property type="entry name" value="Tetratricopeptide repeat domain"/>
    <property type="match status" value="1"/>
</dbReference>
<keyword evidence="9 18" id="KW-0802">TPR repeat</keyword>
<evidence type="ECO:0000256" key="17">
    <source>
        <dbReference type="ARBA" id="ARBA00049297"/>
    </source>
</evidence>
<proteinExistence type="inferred from homology"/>
<dbReference type="PANTHER" id="PTHR13504">
    <property type="entry name" value="FIDO DOMAIN-CONTAINING PROTEIN DDB_G0283145"/>
    <property type="match status" value="1"/>
</dbReference>
<dbReference type="GeneID" id="106472626"/>
<evidence type="ECO:0000256" key="10">
    <source>
        <dbReference type="ARBA" id="ARBA00022840"/>
    </source>
</evidence>
<keyword evidence="21" id="KW-1185">Reference proteome</keyword>
<dbReference type="Proteomes" id="UP000694941">
    <property type="component" value="Unplaced"/>
</dbReference>
<evidence type="ECO:0000256" key="8">
    <source>
        <dbReference type="ARBA" id="ARBA00022741"/>
    </source>
</evidence>
<feature type="repeat" description="TPR" evidence="18">
    <location>
        <begin position="198"/>
        <end position="231"/>
    </location>
</feature>
<comment type="catalytic activity">
    <reaction evidence="15">
        <text>L-threonyl-[protein] + ATP = 3-O-(5'-adenylyl)-L-threonyl-[protein] + diphosphate</text>
        <dbReference type="Rhea" id="RHEA:54292"/>
        <dbReference type="Rhea" id="RHEA-COMP:11060"/>
        <dbReference type="Rhea" id="RHEA-COMP:13847"/>
        <dbReference type="ChEBI" id="CHEBI:30013"/>
        <dbReference type="ChEBI" id="CHEBI:30616"/>
        <dbReference type="ChEBI" id="CHEBI:33019"/>
        <dbReference type="ChEBI" id="CHEBI:138113"/>
        <dbReference type="EC" id="2.7.7.108"/>
    </reaction>
</comment>
<organism evidence="21 22">
    <name type="scientific">Limulus polyphemus</name>
    <name type="common">Atlantic horseshoe crab</name>
    <dbReference type="NCBI Taxonomy" id="6850"/>
    <lineage>
        <taxon>Eukaryota</taxon>
        <taxon>Metazoa</taxon>
        <taxon>Ecdysozoa</taxon>
        <taxon>Arthropoda</taxon>
        <taxon>Chelicerata</taxon>
        <taxon>Merostomata</taxon>
        <taxon>Xiphosura</taxon>
        <taxon>Limulidae</taxon>
        <taxon>Limulus</taxon>
    </lineage>
</organism>
<sequence length="550" mass="62412">MLLSGEDWVWLSVTISEMIQTCNQWIMTIISQDIKSYKSITSIGVLFALVSFLVVLAAIILTRTPLELSLTSTPPWSWSPSASPVHQVGEQNSLALSKLPIDSANGISNDLIPLKKHWKLDEKADFSETKNLQLTPVKAVYENANAQNVGVRRFLNFLPETNEIKANDDGPTSLSRLTEFQPRLLKRKEELKKNEPEALLSLNMALHMKNAEKTEKALKLFQHAMALDPLHPDILTHYGEFIEEQNKDVIKANHLYTRALIISPEHSKAIVNRCRTLPVVEKLDQKQLDRIDRKRNLLFQLPDNDSSLKRMKKEAYFQHIHHTVAIEGNTMTLAETRMVVETRMAVPGKSIMEHNEIIGLESALRYINNTLVTKLGPLTVDDILEIHKRVLGHVDPVEAGTVRRSQVYVGEHVPPPPSEVFDLMEDLVDWLNSDDTMKLHPVKYAALAHYKLVFIHPFVDGNGRTARLLMNLILMRAGYPPVIVRKQDRYLYYQYLQLANEGDVRPFVRFIGDCTERTLDVYLFATEYGISGFRALGGHGGETKSNIIES</sequence>
<dbReference type="RefSeq" id="XP_022256882.1">
    <property type="nucleotide sequence ID" value="XM_022401174.1"/>
</dbReference>
<feature type="domain" description="Fido" evidence="20">
    <location>
        <begin position="378"/>
        <end position="513"/>
    </location>
</feature>
<dbReference type="InterPro" id="IPR019734">
    <property type="entry name" value="TPR_rpt"/>
</dbReference>
<protein>
    <recommendedName>
        <fullName evidence="3">Protein adenylyltransferase Fic</fullName>
        <ecNumber evidence="14">2.7.7.108</ecNumber>
    </recommendedName>
    <alternativeName>
        <fullName evidence="13">De-AMPylase Fic</fullName>
    </alternativeName>
</protein>
<evidence type="ECO:0000256" key="6">
    <source>
        <dbReference type="ARBA" id="ARBA00022695"/>
    </source>
</evidence>
<dbReference type="InterPro" id="IPR040198">
    <property type="entry name" value="Fido_containing"/>
</dbReference>
<keyword evidence="8" id="KW-0547">Nucleotide-binding</keyword>
<evidence type="ECO:0000256" key="13">
    <source>
        <dbReference type="ARBA" id="ARBA00030885"/>
    </source>
</evidence>
<dbReference type="Pfam" id="PF02661">
    <property type="entry name" value="Fic"/>
    <property type="match status" value="1"/>
</dbReference>
<keyword evidence="7" id="KW-0677">Repeat</keyword>
<keyword evidence="5 19" id="KW-0812">Transmembrane</keyword>
<comment type="catalytic activity">
    <reaction evidence="16">
        <text>L-tyrosyl-[protein] + ATP = O-(5'-adenylyl)-L-tyrosyl-[protein] + diphosphate</text>
        <dbReference type="Rhea" id="RHEA:54288"/>
        <dbReference type="Rhea" id="RHEA-COMP:10136"/>
        <dbReference type="Rhea" id="RHEA-COMP:13846"/>
        <dbReference type="ChEBI" id="CHEBI:30616"/>
        <dbReference type="ChEBI" id="CHEBI:33019"/>
        <dbReference type="ChEBI" id="CHEBI:46858"/>
        <dbReference type="ChEBI" id="CHEBI:83624"/>
        <dbReference type="EC" id="2.7.7.108"/>
    </reaction>
</comment>
<dbReference type="GO" id="GO:0016740">
    <property type="term" value="F:transferase activity"/>
    <property type="evidence" value="ECO:0007669"/>
    <property type="project" value="UniProtKB-KW"/>
</dbReference>
<dbReference type="EC" id="2.7.7.108" evidence="14"/>
<keyword evidence="6" id="KW-0548">Nucleotidyltransferase</keyword>
<evidence type="ECO:0000256" key="3">
    <source>
        <dbReference type="ARBA" id="ARBA00014915"/>
    </source>
</evidence>
<evidence type="ECO:0000256" key="4">
    <source>
        <dbReference type="ARBA" id="ARBA00022679"/>
    </source>
</evidence>
<evidence type="ECO:0000256" key="11">
    <source>
        <dbReference type="ARBA" id="ARBA00022989"/>
    </source>
</evidence>
<keyword evidence="11 19" id="KW-1133">Transmembrane helix</keyword>
<comment type="similarity">
    <text evidence="2">Belongs to the fic family.</text>
</comment>
<dbReference type="Gene3D" id="1.10.3290.10">
    <property type="entry name" value="Fido-like domain"/>
    <property type="match status" value="1"/>
</dbReference>
<evidence type="ECO:0000256" key="2">
    <source>
        <dbReference type="ARBA" id="ARBA00009742"/>
    </source>
</evidence>
<evidence type="ECO:0000256" key="12">
    <source>
        <dbReference type="ARBA" id="ARBA00023136"/>
    </source>
</evidence>
<dbReference type="InterPro" id="IPR011990">
    <property type="entry name" value="TPR-like_helical_dom_sf"/>
</dbReference>
<dbReference type="PANTHER" id="PTHR13504:SF34">
    <property type="entry name" value="PROTEIN ADENYLYLTRANSFERASE FICD"/>
    <property type="match status" value="1"/>
</dbReference>
<evidence type="ECO:0000259" key="20">
    <source>
        <dbReference type="PROSITE" id="PS51459"/>
    </source>
</evidence>
<evidence type="ECO:0000256" key="9">
    <source>
        <dbReference type="ARBA" id="ARBA00022803"/>
    </source>
</evidence>
<keyword evidence="4 22" id="KW-0808">Transferase</keyword>
<feature type="transmembrane region" description="Helical" evidence="19">
    <location>
        <begin position="40"/>
        <end position="61"/>
    </location>
</feature>
<comment type="catalytic activity">
    <reaction evidence="17">
        <text>3-O-(5'-adenylyl)-L-threonyl-[protein] + H2O = L-threonyl-[protein] + AMP + H(+)</text>
        <dbReference type="Rhea" id="RHEA:55932"/>
        <dbReference type="Rhea" id="RHEA-COMP:11060"/>
        <dbReference type="Rhea" id="RHEA-COMP:13847"/>
        <dbReference type="ChEBI" id="CHEBI:15377"/>
        <dbReference type="ChEBI" id="CHEBI:15378"/>
        <dbReference type="ChEBI" id="CHEBI:30013"/>
        <dbReference type="ChEBI" id="CHEBI:138113"/>
        <dbReference type="ChEBI" id="CHEBI:456215"/>
    </reaction>
</comment>
<evidence type="ECO:0000256" key="7">
    <source>
        <dbReference type="ARBA" id="ARBA00022737"/>
    </source>
</evidence>
<dbReference type="PROSITE" id="PS50005">
    <property type="entry name" value="TPR"/>
    <property type="match status" value="1"/>
</dbReference>
<gene>
    <name evidence="22" type="primary">LOC106472626</name>
</gene>
<name>A0ABM1TLX6_LIMPO</name>
<comment type="subcellular location">
    <subcellularLocation>
        <location evidence="1">Membrane</location>
        <topology evidence="1">Single-pass membrane protein</topology>
    </subcellularLocation>
</comment>
<keyword evidence="12 19" id="KW-0472">Membrane</keyword>
<dbReference type="InterPro" id="IPR036597">
    <property type="entry name" value="Fido-like_dom_sf"/>
</dbReference>
<dbReference type="SUPFAM" id="SSF48452">
    <property type="entry name" value="TPR-like"/>
    <property type="match status" value="1"/>
</dbReference>
<dbReference type="InterPro" id="IPR003812">
    <property type="entry name" value="Fido"/>
</dbReference>
<evidence type="ECO:0000256" key="5">
    <source>
        <dbReference type="ARBA" id="ARBA00022692"/>
    </source>
</evidence>
<evidence type="ECO:0000256" key="18">
    <source>
        <dbReference type="PROSITE-ProRule" id="PRU00339"/>
    </source>
</evidence>
<evidence type="ECO:0000256" key="19">
    <source>
        <dbReference type="SAM" id="Phobius"/>
    </source>
</evidence>